<dbReference type="PROSITE" id="PS51352">
    <property type="entry name" value="THIOREDOXIN_2"/>
    <property type="match status" value="1"/>
</dbReference>
<dbReference type="KEGG" id="serj:SGUI_1421"/>
<feature type="domain" description="Thioredoxin" evidence="6">
    <location>
        <begin position="50"/>
        <end position="194"/>
    </location>
</feature>
<keyword evidence="8" id="KW-1185">Reference proteome</keyword>
<dbReference type="CDD" id="cd02966">
    <property type="entry name" value="TlpA_like_family"/>
    <property type="match status" value="1"/>
</dbReference>
<dbReference type="Proteomes" id="UP000092482">
    <property type="component" value="Chromosome"/>
</dbReference>
<dbReference type="InterPro" id="IPR013766">
    <property type="entry name" value="Thioredoxin_domain"/>
</dbReference>
<keyword evidence="3" id="KW-0812">Transmembrane</keyword>
<evidence type="ECO:0000256" key="1">
    <source>
        <dbReference type="ARBA" id="ARBA00004196"/>
    </source>
</evidence>
<evidence type="ECO:0000256" key="2">
    <source>
        <dbReference type="ARBA" id="ARBA00022748"/>
    </source>
</evidence>
<organism evidence="7 8">
    <name type="scientific">Serinicoccus hydrothermalis</name>
    <dbReference type="NCBI Taxonomy" id="1758689"/>
    <lineage>
        <taxon>Bacteria</taxon>
        <taxon>Bacillati</taxon>
        <taxon>Actinomycetota</taxon>
        <taxon>Actinomycetes</taxon>
        <taxon>Micrococcales</taxon>
        <taxon>Ornithinimicrobiaceae</taxon>
        <taxon>Serinicoccus</taxon>
    </lineage>
</organism>
<keyword evidence="2" id="KW-0201">Cytochrome c-type biogenesis</keyword>
<dbReference type="EMBL" id="CP014989">
    <property type="protein sequence ID" value="ANS78817.1"/>
    <property type="molecule type" value="Genomic_DNA"/>
</dbReference>
<dbReference type="GO" id="GO:0030313">
    <property type="term" value="C:cell envelope"/>
    <property type="evidence" value="ECO:0007669"/>
    <property type="project" value="UniProtKB-SubCell"/>
</dbReference>
<evidence type="ECO:0000256" key="4">
    <source>
        <dbReference type="ARBA" id="ARBA00023157"/>
    </source>
</evidence>
<evidence type="ECO:0000256" key="3">
    <source>
        <dbReference type="ARBA" id="ARBA00022968"/>
    </source>
</evidence>
<dbReference type="GO" id="GO:0017004">
    <property type="term" value="P:cytochrome complex assembly"/>
    <property type="evidence" value="ECO:0007669"/>
    <property type="project" value="UniProtKB-KW"/>
</dbReference>
<evidence type="ECO:0000259" key="6">
    <source>
        <dbReference type="PROSITE" id="PS51352"/>
    </source>
</evidence>
<dbReference type="PANTHER" id="PTHR42852">
    <property type="entry name" value="THIOL:DISULFIDE INTERCHANGE PROTEIN DSBE"/>
    <property type="match status" value="1"/>
</dbReference>
<dbReference type="PROSITE" id="PS00194">
    <property type="entry name" value="THIOREDOXIN_1"/>
    <property type="match status" value="1"/>
</dbReference>
<evidence type="ECO:0000313" key="7">
    <source>
        <dbReference type="EMBL" id="ANS78817.1"/>
    </source>
</evidence>
<dbReference type="GO" id="GO:0016491">
    <property type="term" value="F:oxidoreductase activity"/>
    <property type="evidence" value="ECO:0007669"/>
    <property type="project" value="InterPro"/>
</dbReference>
<dbReference type="Gene3D" id="3.40.30.10">
    <property type="entry name" value="Glutaredoxin"/>
    <property type="match status" value="1"/>
</dbReference>
<dbReference type="SUPFAM" id="SSF52833">
    <property type="entry name" value="Thioredoxin-like"/>
    <property type="match status" value="1"/>
</dbReference>
<name>A0A1B1NBK7_9MICO</name>
<comment type="subcellular location">
    <subcellularLocation>
        <location evidence="1">Cell envelope</location>
    </subcellularLocation>
</comment>
<dbReference type="InterPro" id="IPR000866">
    <property type="entry name" value="AhpC/TSA"/>
</dbReference>
<keyword evidence="3" id="KW-0735">Signal-anchor</keyword>
<dbReference type="Pfam" id="PF00578">
    <property type="entry name" value="AhpC-TSA"/>
    <property type="match status" value="1"/>
</dbReference>
<evidence type="ECO:0000256" key="5">
    <source>
        <dbReference type="ARBA" id="ARBA00023284"/>
    </source>
</evidence>
<keyword evidence="5" id="KW-0676">Redox-active center</keyword>
<dbReference type="InterPro" id="IPR050553">
    <property type="entry name" value="Thioredoxin_ResA/DsbE_sf"/>
</dbReference>
<dbReference type="PROSITE" id="PS51257">
    <property type="entry name" value="PROKAR_LIPOPROTEIN"/>
    <property type="match status" value="1"/>
</dbReference>
<accession>A0A1B1NBK7</accession>
<dbReference type="PATRIC" id="fig|1758689.4.peg.1463"/>
<dbReference type="PANTHER" id="PTHR42852:SF6">
    <property type="entry name" value="THIOL:DISULFIDE INTERCHANGE PROTEIN DSBE"/>
    <property type="match status" value="1"/>
</dbReference>
<gene>
    <name evidence="7" type="ORF">SGUI_1421</name>
</gene>
<sequence length="206" mass="21356">MRAGARGVGLAAVLVLGLGACSDEGTSITEQMRQGDQKGYVAGDGTLEQLAPEERSDPVTLAGTTLEDEEWSLEQQRGEVVVVNVWGSWCGPCVAEVPELVEVETAFREAGEPVQFIGVNSRDTVPNALAFEEKYDIPYPSLQDDGGRTRAQLGSMAVATPTTLVLDGEGRLAARVSGEVDASTLTGMVEDVLGDGTVADGGGAGG</sequence>
<dbReference type="InterPro" id="IPR017937">
    <property type="entry name" value="Thioredoxin_CS"/>
</dbReference>
<reference evidence="7 8" key="1">
    <citation type="submission" date="2016-03" db="EMBL/GenBank/DDBJ databases">
        <title>Shallow-sea hydrothermal system.</title>
        <authorList>
            <person name="Tang K."/>
        </authorList>
    </citation>
    <scope>NUCLEOTIDE SEQUENCE [LARGE SCALE GENOMIC DNA]</scope>
    <source>
        <strain evidence="7 8">JLT9</strain>
    </source>
</reference>
<keyword evidence="4" id="KW-1015">Disulfide bond</keyword>
<protein>
    <submittedName>
        <fullName evidence="7">Thiol:disulfide oxidoreductase related to ResA</fullName>
    </submittedName>
</protein>
<dbReference type="InterPro" id="IPR036249">
    <property type="entry name" value="Thioredoxin-like_sf"/>
</dbReference>
<dbReference type="RefSeq" id="WP_066638142.1">
    <property type="nucleotide sequence ID" value="NZ_CP014989.1"/>
</dbReference>
<evidence type="ECO:0000313" key="8">
    <source>
        <dbReference type="Proteomes" id="UP000092482"/>
    </source>
</evidence>
<dbReference type="AlphaFoldDB" id="A0A1B1NBK7"/>
<dbReference type="GO" id="GO:0016209">
    <property type="term" value="F:antioxidant activity"/>
    <property type="evidence" value="ECO:0007669"/>
    <property type="project" value="InterPro"/>
</dbReference>
<dbReference type="STRING" id="1758689.SGUI_1421"/>
<proteinExistence type="predicted"/>